<comment type="caution">
    <text evidence="1">The sequence shown here is derived from an EMBL/GenBank/DDBJ whole genome shotgun (WGS) entry which is preliminary data.</text>
</comment>
<evidence type="ECO:0000313" key="1">
    <source>
        <dbReference type="EMBL" id="CAK0830142.1"/>
    </source>
</evidence>
<keyword evidence="2" id="KW-1185">Reference proteome</keyword>
<protein>
    <submittedName>
        <fullName evidence="1">Uncharacterized protein</fullName>
    </submittedName>
</protein>
<dbReference type="Proteomes" id="UP001189429">
    <property type="component" value="Unassembled WGS sequence"/>
</dbReference>
<name>A0ABN9SEL1_9DINO</name>
<reference evidence="1" key="1">
    <citation type="submission" date="2023-10" db="EMBL/GenBank/DDBJ databases">
        <authorList>
            <person name="Chen Y."/>
            <person name="Shah S."/>
            <person name="Dougan E. K."/>
            <person name="Thang M."/>
            <person name="Chan C."/>
        </authorList>
    </citation>
    <scope>NUCLEOTIDE SEQUENCE [LARGE SCALE GENOMIC DNA]</scope>
</reference>
<dbReference type="EMBL" id="CAUYUJ010010735">
    <property type="protein sequence ID" value="CAK0830142.1"/>
    <property type="molecule type" value="Genomic_DNA"/>
</dbReference>
<accession>A0ABN9SEL1</accession>
<gene>
    <name evidence="1" type="ORF">PCOR1329_LOCUS28853</name>
</gene>
<sequence length="94" mass="11229">MKENLERNACWFNWYSADPDCNPYVLIHRRLRGLLDRMAWRPRFWNCDAEVAREDEPPLVFAHLRRPTRFKHSLGETSNFTWLRDPALSVARAA</sequence>
<proteinExistence type="predicted"/>
<organism evidence="1 2">
    <name type="scientific">Prorocentrum cordatum</name>
    <dbReference type="NCBI Taxonomy" id="2364126"/>
    <lineage>
        <taxon>Eukaryota</taxon>
        <taxon>Sar</taxon>
        <taxon>Alveolata</taxon>
        <taxon>Dinophyceae</taxon>
        <taxon>Prorocentrales</taxon>
        <taxon>Prorocentraceae</taxon>
        <taxon>Prorocentrum</taxon>
    </lineage>
</organism>
<evidence type="ECO:0000313" key="2">
    <source>
        <dbReference type="Proteomes" id="UP001189429"/>
    </source>
</evidence>